<dbReference type="InterPro" id="IPR001296">
    <property type="entry name" value="Glyco_trans_1"/>
</dbReference>
<reference evidence="5 6" key="1">
    <citation type="submission" date="2020-03" db="EMBL/GenBank/DDBJ databases">
        <title>Leucobacter sp. nov., isolated from beetles.</title>
        <authorList>
            <person name="Hyun D.-W."/>
            <person name="Bae J.-W."/>
        </authorList>
    </citation>
    <scope>NUCLEOTIDE SEQUENCE [LARGE SCALE GENOMIC DNA]</scope>
    <source>
        <strain evidence="5 6">HDW9B</strain>
    </source>
</reference>
<keyword evidence="1" id="KW-0328">Glycosyltransferase</keyword>
<evidence type="ECO:0000313" key="5">
    <source>
        <dbReference type="EMBL" id="QIM15575.1"/>
    </source>
</evidence>
<feature type="domain" description="Glycosyl transferase family 1" evidence="3">
    <location>
        <begin position="213"/>
        <end position="374"/>
    </location>
</feature>
<dbReference type="PANTHER" id="PTHR12526">
    <property type="entry name" value="GLYCOSYLTRANSFERASE"/>
    <property type="match status" value="1"/>
</dbReference>
<evidence type="ECO:0000313" key="6">
    <source>
        <dbReference type="Proteomes" id="UP000501387"/>
    </source>
</evidence>
<accession>A0A6G8FGU4</accession>
<gene>
    <name evidence="5" type="ORF">G7067_02750</name>
</gene>
<name>A0A6G8FGU4_9MICO</name>
<proteinExistence type="predicted"/>
<dbReference type="RefSeq" id="WP_166321796.1">
    <property type="nucleotide sequence ID" value="NZ_CP049934.1"/>
</dbReference>
<evidence type="ECO:0000256" key="1">
    <source>
        <dbReference type="ARBA" id="ARBA00022676"/>
    </source>
</evidence>
<dbReference type="AlphaFoldDB" id="A0A6G8FGU4"/>
<evidence type="ECO:0000259" key="3">
    <source>
        <dbReference type="Pfam" id="PF00534"/>
    </source>
</evidence>
<protein>
    <submittedName>
        <fullName evidence="5">Glycosyltransferase family 1 protein</fullName>
    </submittedName>
</protein>
<dbReference type="KEGG" id="lins:G7067_02750"/>
<keyword evidence="2 5" id="KW-0808">Transferase</keyword>
<dbReference type="Gene3D" id="3.40.50.2000">
    <property type="entry name" value="Glycogen Phosphorylase B"/>
    <property type="match status" value="2"/>
</dbReference>
<dbReference type="Proteomes" id="UP000501387">
    <property type="component" value="Chromosome"/>
</dbReference>
<dbReference type="SUPFAM" id="SSF53756">
    <property type="entry name" value="UDP-Glycosyltransferase/glycogen phosphorylase"/>
    <property type="match status" value="1"/>
</dbReference>
<feature type="domain" description="Glycosyltransferase subfamily 4-like N-terminal" evidence="4">
    <location>
        <begin position="22"/>
        <end position="197"/>
    </location>
</feature>
<evidence type="ECO:0000259" key="4">
    <source>
        <dbReference type="Pfam" id="PF13439"/>
    </source>
</evidence>
<dbReference type="GO" id="GO:0016757">
    <property type="term" value="F:glycosyltransferase activity"/>
    <property type="evidence" value="ECO:0007669"/>
    <property type="project" value="UniProtKB-KW"/>
</dbReference>
<dbReference type="Pfam" id="PF13439">
    <property type="entry name" value="Glyco_transf_4"/>
    <property type="match status" value="1"/>
</dbReference>
<dbReference type="PANTHER" id="PTHR12526:SF510">
    <property type="entry name" value="D-INOSITOL 3-PHOSPHATE GLYCOSYLTRANSFERASE"/>
    <property type="match status" value="1"/>
</dbReference>
<keyword evidence="6" id="KW-1185">Reference proteome</keyword>
<organism evidence="5 6">
    <name type="scientific">Leucobacter insecticola</name>
    <dbReference type="NCBI Taxonomy" id="2714934"/>
    <lineage>
        <taxon>Bacteria</taxon>
        <taxon>Bacillati</taxon>
        <taxon>Actinomycetota</taxon>
        <taxon>Actinomycetes</taxon>
        <taxon>Micrococcales</taxon>
        <taxon>Microbacteriaceae</taxon>
        <taxon>Leucobacter</taxon>
    </lineage>
</organism>
<dbReference type="Pfam" id="PF00534">
    <property type="entry name" value="Glycos_transf_1"/>
    <property type="match status" value="1"/>
</dbReference>
<dbReference type="EMBL" id="CP049934">
    <property type="protein sequence ID" value="QIM15575.1"/>
    <property type="molecule type" value="Genomic_DNA"/>
</dbReference>
<evidence type="ECO:0000256" key="2">
    <source>
        <dbReference type="ARBA" id="ARBA00022679"/>
    </source>
</evidence>
<dbReference type="InterPro" id="IPR028098">
    <property type="entry name" value="Glyco_trans_4-like_N"/>
</dbReference>
<sequence>MRIALVSVHTSPSAVPGSGDAGGMNVVVLKAARALAERGHDVTVFTRATGVLAAGEYPLTPGAQRDARLAVVAAGDPELRKEQLPAILPDFSSAIMRFGAFDAVHAHYWLSGIAAGPLAAASGVRPATTLHTVAAQKNARLAAGDTPEPDLRLAGERALAHQSFVIAGSRSELEGIIAGYGTPKLGSAVIHPGVNTELFRPLPADTDTELLRLTVLGRVQPLKGQELAVRAAAALAERDPELWARCELVIAGEPTPGSEAYALELRDLARDLGISTRVRFLPAQDRAHAAELLASSALVVVPSHSETFGLVALEAGASGVPTIVGAHTGLLEAAPAGVSGVQVSGRDPAEWAAAMRDLLRDPARRKALGASAREYSVRHNWAAHAAHLERVYAGLRRSAD</sequence>